<evidence type="ECO:0000313" key="2">
    <source>
        <dbReference type="Proteomes" id="UP000244929"/>
    </source>
</evidence>
<dbReference type="KEGG" id="falb:HYN59_01980"/>
<organism evidence="1 2">
    <name type="scientific">Flavobacterium album</name>
    <dbReference type="NCBI Taxonomy" id="2175091"/>
    <lineage>
        <taxon>Bacteria</taxon>
        <taxon>Pseudomonadati</taxon>
        <taxon>Bacteroidota</taxon>
        <taxon>Flavobacteriia</taxon>
        <taxon>Flavobacteriales</taxon>
        <taxon>Flavobacteriaceae</taxon>
        <taxon>Flavobacterium</taxon>
    </lineage>
</organism>
<protein>
    <submittedName>
        <fullName evidence="1">Gliding motility lipoprotein GldB</fullName>
    </submittedName>
</protein>
<dbReference type="AlphaFoldDB" id="A0A2S1QUA4"/>
<dbReference type="Pfam" id="PF25594">
    <property type="entry name" value="GldB_lipo"/>
    <property type="match status" value="1"/>
</dbReference>
<dbReference type="PROSITE" id="PS51257">
    <property type="entry name" value="PROKAR_LIPOPROTEIN"/>
    <property type="match status" value="1"/>
</dbReference>
<dbReference type="Proteomes" id="UP000244929">
    <property type="component" value="Chromosome"/>
</dbReference>
<evidence type="ECO:0000313" key="1">
    <source>
        <dbReference type="EMBL" id="AWH83953.1"/>
    </source>
</evidence>
<sequence>MKKYFIIIASLLVLASCKKENEVEEKVAEIPVGKVKIERFDKQFYEAGPDGLAAVKAQYPYFFPAGNDDAVWLNKMKDPLLQELHGEVEKTFPNTTTLEQDLHSLFQHTKFYFKGFREPKVVTLISEMDYNNRIIFTDSLLLISLDLYLGKDHRYYADFPKYQSQLFEQSQIMPDVVSAFSMGKIAPPTDKTLLSQMIYYGKELYLKDLLIPEVSDENKIGYTKEQMEWAQANESEIWRYFVDRKLLYDTDLKLPGRFISPAPFSKFYLELDNESPGRIGQWIGWQIVRSYAENNKDVPLQQILAMDAKTIFDNSKYKPKK</sequence>
<keyword evidence="1" id="KW-0449">Lipoprotein</keyword>
<dbReference type="EMBL" id="CP029186">
    <property type="protein sequence ID" value="AWH83953.1"/>
    <property type="molecule type" value="Genomic_DNA"/>
</dbReference>
<reference evidence="1 2" key="1">
    <citation type="submission" date="2018-04" db="EMBL/GenBank/DDBJ databases">
        <title>Genome sequencing of Flavobacterium sp. HYN0059.</title>
        <authorList>
            <person name="Yi H."/>
            <person name="Baek C."/>
        </authorList>
    </citation>
    <scope>NUCLEOTIDE SEQUENCE [LARGE SCALE GENOMIC DNA]</scope>
    <source>
        <strain evidence="1 2">HYN0059</strain>
    </source>
</reference>
<proteinExistence type="predicted"/>
<accession>A0A2S1QUA4</accession>
<dbReference type="InterPro" id="IPR019853">
    <property type="entry name" value="GldB-like"/>
</dbReference>
<dbReference type="NCBIfam" id="TIGR03514">
    <property type="entry name" value="GldB_lipo"/>
    <property type="match status" value="1"/>
</dbReference>
<name>A0A2S1QUA4_9FLAO</name>
<keyword evidence="2" id="KW-1185">Reference proteome</keyword>
<gene>
    <name evidence="1" type="primary">gldB</name>
    <name evidence="1" type="ORF">HYN59_01980</name>
</gene>
<dbReference type="RefSeq" id="WP_108776663.1">
    <property type="nucleotide sequence ID" value="NZ_CP029186.1"/>
</dbReference>
<dbReference type="OrthoDB" id="976022at2"/>